<comment type="caution">
    <text evidence="3">The sequence shown here is derived from an EMBL/GenBank/DDBJ whole genome shotgun (WGS) entry which is preliminary data.</text>
</comment>
<keyword evidence="2" id="KW-1133">Transmembrane helix</keyword>
<feature type="region of interest" description="Disordered" evidence="1">
    <location>
        <begin position="140"/>
        <end position="170"/>
    </location>
</feature>
<dbReference type="EMBL" id="CAJJDO010000006">
    <property type="protein sequence ID" value="CAD8137510.1"/>
    <property type="molecule type" value="Genomic_DNA"/>
</dbReference>
<dbReference type="OrthoDB" id="286690at2759"/>
<dbReference type="PANTHER" id="PTHR21580:SF60">
    <property type="entry name" value="SPERM-TAIL PG-RICH REPEAT-CONTAINING PROTEIN 2"/>
    <property type="match status" value="1"/>
</dbReference>
<evidence type="ECO:0000256" key="2">
    <source>
        <dbReference type="SAM" id="Phobius"/>
    </source>
</evidence>
<protein>
    <recommendedName>
        <fullName evidence="5">Sperm-tail PG-rich repeat protein</fullName>
    </recommendedName>
</protein>
<dbReference type="Proteomes" id="UP000689195">
    <property type="component" value="Unassembled WGS sequence"/>
</dbReference>
<organism evidence="3 4">
    <name type="scientific">Paramecium pentaurelia</name>
    <dbReference type="NCBI Taxonomy" id="43138"/>
    <lineage>
        <taxon>Eukaryota</taxon>
        <taxon>Sar</taxon>
        <taxon>Alveolata</taxon>
        <taxon>Ciliophora</taxon>
        <taxon>Intramacronucleata</taxon>
        <taxon>Oligohymenophorea</taxon>
        <taxon>Peniculida</taxon>
        <taxon>Parameciidae</taxon>
        <taxon>Paramecium</taxon>
    </lineage>
</organism>
<dbReference type="InterPro" id="IPR051291">
    <property type="entry name" value="CIMAP"/>
</dbReference>
<dbReference type="Pfam" id="PF07004">
    <property type="entry name" value="SHIPPO-rpt"/>
    <property type="match status" value="6"/>
</dbReference>
<evidence type="ECO:0000313" key="4">
    <source>
        <dbReference type="Proteomes" id="UP000689195"/>
    </source>
</evidence>
<proteinExistence type="predicted"/>
<keyword evidence="2" id="KW-0472">Membrane</keyword>
<keyword evidence="2" id="KW-0812">Transmembrane</keyword>
<gene>
    <name evidence="3" type="ORF">PPENT_87.1.T0060128</name>
</gene>
<accession>A0A8S1SCZ4</accession>
<feature type="transmembrane region" description="Helical" evidence="2">
    <location>
        <begin position="422"/>
        <end position="441"/>
    </location>
</feature>
<evidence type="ECO:0000256" key="1">
    <source>
        <dbReference type="SAM" id="MobiDB-lite"/>
    </source>
</evidence>
<keyword evidence="4" id="KW-1185">Reference proteome</keyword>
<dbReference type="InterPro" id="IPR010736">
    <property type="entry name" value="SHIPPO-rpt"/>
</dbReference>
<feature type="compositionally biased region" description="Polar residues" evidence="1">
    <location>
        <begin position="143"/>
        <end position="165"/>
    </location>
</feature>
<sequence length="627" mass="70096">MIHGPNSPFSGAFTIGKRYESAIYQTNPNPGPNHYSINPIDKPIGFRFSKSNRKPLYQRSIAPDPGAYDLKFQTISQNSPSAVFTTAKDHQQRGLEIGPGSYNWTDQKKAPAFTFQSKFDSIGNQILSNPGPGTYDIKHYHTHQPQNKGLSTSKRANQLTSSTPGPGQYDVEIPKFSANIKFPKSQRSLEQSQIGPGPGAFDLALPKQQGITFGVKGNQQIEKQNVPGPGSYKLKSFVEYDERDLKQNKVKGVKIGTSERSSQNLLKFGPSPLDYDVSKYKYPTRHASFGSAVRQSIVPNENTPGPGSYMVDSKLRPNGPIIPKASKDFSSLDNAPGPGKYNPNTSISLNKGPSYHIAGKYEKPLESSLVGPGRYNISRNINDGPKYTFPTLEKNPIVMKSNKPLDIYLRTTYIIEQNQNGLIQYIIMKIIVLIFLLGAFASNIRHKKERHIDSQTLSHQQQNTKELLQVTDIDNQSETFVEETLNQQQNLEEPQPLYNNDGRSPDMGLNQVDNNDAPEAPMMADNVLDYSAQEEVIRGVSLIQVGEIDALADIDTSMPLLDEDFKYDEQALQETPLNIDVIEEVPQQQEQEVNQIDDQLQQEIEIEDQQDQLINEVQLLQIGGFYY</sequence>
<dbReference type="AlphaFoldDB" id="A0A8S1SCZ4"/>
<evidence type="ECO:0008006" key="5">
    <source>
        <dbReference type="Google" id="ProtNLM"/>
    </source>
</evidence>
<reference evidence="3" key="1">
    <citation type="submission" date="2021-01" db="EMBL/GenBank/DDBJ databases">
        <authorList>
            <consortium name="Genoscope - CEA"/>
            <person name="William W."/>
        </authorList>
    </citation>
    <scope>NUCLEOTIDE SEQUENCE</scope>
</reference>
<evidence type="ECO:0000313" key="3">
    <source>
        <dbReference type="EMBL" id="CAD8137510.1"/>
    </source>
</evidence>
<name>A0A8S1SCZ4_9CILI</name>
<dbReference type="PANTHER" id="PTHR21580">
    <property type="entry name" value="SHIPPO-1-RELATED"/>
    <property type="match status" value="1"/>
</dbReference>